<dbReference type="InterPro" id="IPR050570">
    <property type="entry name" value="Cell_wall_metabolism_enzyme"/>
</dbReference>
<dbReference type="InterPro" id="IPR016047">
    <property type="entry name" value="M23ase_b-sheet_dom"/>
</dbReference>
<protein>
    <recommendedName>
        <fullName evidence="2">M23ase beta-sheet core domain-containing protein</fullName>
    </recommendedName>
</protein>
<dbReference type="SUPFAM" id="SSF51261">
    <property type="entry name" value="Duplicated hybrid motif"/>
    <property type="match status" value="1"/>
</dbReference>
<evidence type="ECO:0000259" key="2">
    <source>
        <dbReference type="Pfam" id="PF01551"/>
    </source>
</evidence>
<dbReference type="InterPro" id="IPR023346">
    <property type="entry name" value="Lysozyme-like_dom_sf"/>
</dbReference>
<accession>A0A5E7LN63</accession>
<dbReference type="AlphaFoldDB" id="A0A5E7LN63"/>
<sequence precursor="true">MSFAEVMLRVLPPVNGQQPHITGHYGEQRPSGPHGGTDFNYIGGQNGINLQYPKVYAPIAGVVTFTGGSYGTIKIKDAEGNSHEILHTSSHIVSVGATVAAGDEIGAMGGQGPNGAAQYPRHVHYQMKGPTGTLISPETWWNQQTTAPASAPPVSEPGVASTSAFQFPIRKTGGTQFKDADELFAALELETSGHYLLGNHKFWHGGIHISNKSAPQCVRDEPVRCIGDGVVVAYRLNKDYLTSTFEGASDSEALKYSNSFCLVRHEYKSPANTEVTPNTHNELTLYSLYMHLLPFDRYPAPPEEIPTPRIKMVAGGFKARSYIKDAVGCIEYGGISSGTEIEILEEHVDGIHAKGKLLKGTVVGRVDGQEFWFAYKKDGVAYPKTGGGASWITVLLPERTKPGYWQGKVKAVVTGTGLTLRKPPATLAHGAPAGDPMGTGLVLCTNSTIEFDSGKVFNLKVGSQTLRMAECTFIPSTSGPATGLKNQTLSVPPNFWACVEDIAPNRFVDWRELTPTAFDKVVPLGTAIKAGDPIGYLGMNETLQSPTGGVAGKYQVHLEVFSADPRIEDFLKNTAGIKQGKQYIHLPAATVLSKKPPEIGTFELVKEHVVELGKAVPFTDTFEWYELTVVDNGETKNGLLKKSEVTLLTQHDWEKLGFRVIKESNPSSDGFLDPEDMPDFFKDLYSELDELGDGDGKVTPQDFPKALKNVELRDHWSKLIAYHPTEWKDKADTPKWARLAQLLEGSPEVLEHEQARINSLVFWDDPALQTKQLGSGLIWHFHPVAFVGNAISSRGKIKITVAMLKKVFEGLKNTAEKDDLLAEVASQINENSEKYKLDTVLRLSHFFAQVRQEIGSKCTVEEDFTYGVEGLKSTFGYFASHPGEATTYGYPGPTKYVSPQNQIAIANRAYASRLGNGNVASGMGWKYRGRGLKHLTGKANYEAFKTYHKTFWGEEVDFVGSPDLLHTKYQYSVRSGVYFWLKNSIFAEADKGDTRENVDAVTKIINRDTDSYLKRWNNFERIYKVEKIFEGI</sequence>
<dbReference type="RefSeq" id="WP_154502248.1">
    <property type="nucleotide sequence ID" value="NZ_CABVIK010000011.1"/>
</dbReference>
<proteinExistence type="predicted"/>
<evidence type="ECO:0000313" key="3">
    <source>
        <dbReference type="EMBL" id="VVP15952.1"/>
    </source>
</evidence>
<dbReference type="GO" id="GO:0004222">
    <property type="term" value="F:metalloendopeptidase activity"/>
    <property type="evidence" value="ECO:0007669"/>
    <property type="project" value="TreeGrafter"/>
</dbReference>
<dbReference type="Proteomes" id="UP000349468">
    <property type="component" value="Unassembled WGS sequence"/>
</dbReference>
<dbReference type="EMBL" id="CABVIK010000011">
    <property type="protein sequence ID" value="VVP15952.1"/>
    <property type="molecule type" value="Genomic_DNA"/>
</dbReference>
<dbReference type="SUPFAM" id="SSF53955">
    <property type="entry name" value="Lysozyme-like"/>
    <property type="match status" value="1"/>
</dbReference>
<feature type="region of interest" description="Disordered" evidence="1">
    <location>
        <begin position="18"/>
        <end position="37"/>
    </location>
</feature>
<dbReference type="PANTHER" id="PTHR21666:SF294">
    <property type="entry name" value="PEPTIDASE M23"/>
    <property type="match status" value="1"/>
</dbReference>
<evidence type="ECO:0000313" key="4">
    <source>
        <dbReference type="Proteomes" id="UP000349468"/>
    </source>
</evidence>
<evidence type="ECO:0000256" key="1">
    <source>
        <dbReference type="SAM" id="MobiDB-lite"/>
    </source>
</evidence>
<dbReference type="Gene3D" id="2.70.70.10">
    <property type="entry name" value="Glucose Permease (Domain IIA)"/>
    <property type="match status" value="1"/>
</dbReference>
<dbReference type="InterPro" id="IPR011055">
    <property type="entry name" value="Dup_hybrid_motif"/>
</dbReference>
<dbReference type="Pfam" id="PF01551">
    <property type="entry name" value="Peptidase_M23"/>
    <property type="match status" value="1"/>
</dbReference>
<dbReference type="CDD" id="cd12797">
    <property type="entry name" value="M23_peptidase"/>
    <property type="match status" value="1"/>
</dbReference>
<organism evidence="3 4">
    <name type="scientific">Pseudomonas fluorescens</name>
    <dbReference type="NCBI Taxonomy" id="294"/>
    <lineage>
        <taxon>Bacteria</taxon>
        <taxon>Pseudomonadati</taxon>
        <taxon>Pseudomonadota</taxon>
        <taxon>Gammaproteobacteria</taxon>
        <taxon>Pseudomonadales</taxon>
        <taxon>Pseudomonadaceae</taxon>
        <taxon>Pseudomonas</taxon>
    </lineage>
</organism>
<dbReference type="PANTHER" id="PTHR21666">
    <property type="entry name" value="PEPTIDASE-RELATED"/>
    <property type="match status" value="1"/>
</dbReference>
<name>A0A5E7LN63_PSEFL</name>
<dbReference type="Gene3D" id="1.10.530.10">
    <property type="match status" value="1"/>
</dbReference>
<feature type="domain" description="M23ase beta-sheet core" evidence="2">
    <location>
        <begin position="45"/>
        <end position="128"/>
    </location>
</feature>
<reference evidence="3 4" key="1">
    <citation type="submission" date="2019-09" db="EMBL/GenBank/DDBJ databases">
        <authorList>
            <person name="Chandra G."/>
            <person name="Truman W A."/>
        </authorList>
    </citation>
    <scope>NUCLEOTIDE SEQUENCE [LARGE SCALE GENOMIC DNA]</scope>
    <source>
        <strain evidence="3">PS870</strain>
    </source>
</reference>
<gene>
    <name evidence="3" type="ORF">PS870_03557</name>
</gene>